<reference evidence="3 4" key="1">
    <citation type="submission" date="2019-04" db="EMBL/GenBank/DDBJ databases">
        <authorList>
            <person name="Poehlein A."/>
            <person name="Bengelsdorf F.R."/>
            <person name="Duerre P."/>
            <person name="Daniel R."/>
        </authorList>
    </citation>
    <scope>NUCLEOTIDE SEQUENCE [LARGE SCALE GENOMIC DNA]</scope>
    <source>
        <strain evidence="3 4">BS-1</strain>
    </source>
</reference>
<proteinExistence type="predicted"/>
<accession>A0A4Z0YDV8</accession>
<protein>
    <recommendedName>
        <fullName evidence="2">Phosphodiester glycosidase domain-containing protein</fullName>
    </recommendedName>
</protein>
<dbReference type="Proteomes" id="UP000297714">
    <property type="component" value="Unassembled WGS sequence"/>
</dbReference>
<feature type="signal peptide" evidence="1">
    <location>
        <begin position="1"/>
        <end position="28"/>
    </location>
</feature>
<keyword evidence="4" id="KW-1185">Reference proteome</keyword>
<dbReference type="AlphaFoldDB" id="A0A4Z0YDV8"/>
<comment type="caution">
    <text evidence="3">The sequence shown here is derived from an EMBL/GenBank/DDBJ whole genome shotgun (WGS) entry which is preliminary data.</text>
</comment>
<dbReference type="RefSeq" id="WP_135660285.1">
    <property type="nucleotide sequence ID" value="NZ_SRMQ01000009.1"/>
</dbReference>
<dbReference type="PANTHER" id="PTHR40446:SF2">
    <property type="entry name" value="N-ACETYLGLUCOSAMINE-1-PHOSPHODIESTER ALPHA-N-ACETYLGLUCOSAMINIDASE"/>
    <property type="match status" value="1"/>
</dbReference>
<evidence type="ECO:0000313" key="4">
    <source>
        <dbReference type="Proteomes" id="UP000297714"/>
    </source>
</evidence>
<organism evidence="3 4">
    <name type="scientific">Caproiciproducens galactitolivorans</name>
    <dbReference type="NCBI Taxonomy" id="642589"/>
    <lineage>
        <taxon>Bacteria</taxon>
        <taxon>Bacillati</taxon>
        <taxon>Bacillota</taxon>
        <taxon>Clostridia</taxon>
        <taxon>Eubacteriales</taxon>
        <taxon>Acutalibacteraceae</taxon>
        <taxon>Caproiciproducens</taxon>
    </lineage>
</organism>
<dbReference type="EMBL" id="SRMQ01000009">
    <property type="protein sequence ID" value="TGJ75986.1"/>
    <property type="molecule type" value="Genomic_DNA"/>
</dbReference>
<keyword evidence="1" id="KW-0732">Signal</keyword>
<dbReference type="PANTHER" id="PTHR40446">
    <property type="entry name" value="N-ACETYLGLUCOSAMINE-1-PHOSPHODIESTER ALPHA-N-ACETYLGLUCOSAMINIDASE"/>
    <property type="match status" value="1"/>
</dbReference>
<evidence type="ECO:0000256" key="1">
    <source>
        <dbReference type="SAM" id="SignalP"/>
    </source>
</evidence>
<feature type="chain" id="PRO_5039392619" description="Phosphodiester glycosidase domain-containing protein" evidence="1">
    <location>
        <begin position="29"/>
        <end position="427"/>
    </location>
</feature>
<feature type="domain" description="Phosphodiester glycosidase" evidence="2">
    <location>
        <begin position="120"/>
        <end position="297"/>
    </location>
</feature>
<dbReference type="OrthoDB" id="9809781at2"/>
<name>A0A4Z0YDV8_9FIRM</name>
<sequence>MKKETWCKMKKTIFCAAAACLAAVQITAAVPVKALGAPDISTSMAASVVNEVKTTIVPGLTQKEFSYKSSDGNRQACFALEFKPSELDISLAVGTPNDGGKIGLATVKEQANAAISNGKRVVAAVNGDMYNMRTGDPWGVVVKDGKEIHKYAPIRTWWKFFGIKKDGTPIYGDRQTYETNKGQIQQALGIHSILVENGKIVNPDKSDTRAPRLAVGVREDQSVFFVMNDGRKDPYSHGMTLEQIAQMMKDMGAVWAGNLDGGGSATFLTRTPGDTSMTIKNHPSDGRERRVANSWLFLSNAKPDGNFAAAYITPYDKSYLPRSVVQMSAKGLDRSGAPAKLPESGLSWALSDESLGTIDQTGLFTSNGNVGQVQVQLLYNGSVVGSTYIEIAEPDDFVKASTFTPSSPAEGLTATYQGREVILTMRR</sequence>
<gene>
    <name evidence="3" type="ORF">CAGA_19620</name>
</gene>
<dbReference type="InterPro" id="IPR018711">
    <property type="entry name" value="NAGPA"/>
</dbReference>
<evidence type="ECO:0000313" key="3">
    <source>
        <dbReference type="EMBL" id="TGJ75986.1"/>
    </source>
</evidence>
<dbReference type="Pfam" id="PF09992">
    <property type="entry name" value="NAGPA"/>
    <property type="match status" value="1"/>
</dbReference>
<evidence type="ECO:0000259" key="2">
    <source>
        <dbReference type="Pfam" id="PF09992"/>
    </source>
</evidence>